<evidence type="ECO:0000259" key="7">
    <source>
        <dbReference type="PROSITE" id="PS50157"/>
    </source>
</evidence>
<feature type="domain" description="C2H2-type" evidence="7">
    <location>
        <begin position="128"/>
        <end position="155"/>
    </location>
</feature>
<feature type="region of interest" description="Disordered" evidence="6">
    <location>
        <begin position="237"/>
        <end position="377"/>
    </location>
</feature>
<dbReference type="SUPFAM" id="SSF57667">
    <property type="entry name" value="beta-beta-alpha zinc fingers"/>
    <property type="match status" value="1"/>
</dbReference>
<evidence type="ECO:0000256" key="2">
    <source>
        <dbReference type="ARBA" id="ARBA00022737"/>
    </source>
</evidence>
<dbReference type="FunFam" id="3.30.160.60:FF:000072">
    <property type="entry name" value="zinc finger protein 143 isoform X1"/>
    <property type="match status" value="1"/>
</dbReference>
<dbReference type="FunFam" id="3.30.160.60:FF:000446">
    <property type="entry name" value="Zinc finger protein"/>
    <property type="match status" value="1"/>
</dbReference>
<reference evidence="8" key="1">
    <citation type="submission" date="2012-08" db="EMBL/GenBank/DDBJ databases">
        <title>Genome analysis of Colletotrichum orbiculare and Colletotrichum fructicola.</title>
        <authorList>
            <person name="Gan P.H.P."/>
            <person name="Ikeda K."/>
            <person name="Irieda H."/>
            <person name="Narusaka M."/>
            <person name="O'Connell R.J."/>
            <person name="Narusaka Y."/>
            <person name="Takano Y."/>
            <person name="Kubo Y."/>
            <person name="Shirasu K."/>
        </authorList>
    </citation>
    <scope>NUCLEOTIDE SEQUENCE</scope>
    <source>
        <strain evidence="8">Nara gc5</strain>
    </source>
</reference>
<name>L2GFH0_COLFN</name>
<dbReference type="GO" id="GO:0000978">
    <property type="term" value="F:RNA polymerase II cis-regulatory region sequence-specific DNA binding"/>
    <property type="evidence" value="ECO:0007669"/>
    <property type="project" value="UniProtKB-ARBA"/>
</dbReference>
<gene>
    <name evidence="8" type="ORF">CGGC5_3283</name>
</gene>
<evidence type="ECO:0000256" key="6">
    <source>
        <dbReference type="SAM" id="MobiDB-lite"/>
    </source>
</evidence>
<feature type="compositionally biased region" description="Low complexity" evidence="6">
    <location>
        <begin position="271"/>
        <end position="282"/>
    </location>
</feature>
<organism evidence="8">
    <name type="scientific">Colletotrichum fructicola (strain Nara gc5)</name>
    <name type="common">Anthracnose fungus</name>
    <name type="synonym">Colletotrichum gloeosporioides (strain Nara gc5)</name>
    <dbReference type="NCBI Taxonomy" id="1213859"/>
    <lineage>
        <taxon>Eukaryota</taxon>
        <taxon>Fungi</taxon>
        <taxon>Dikarya</taxon>
        <taxon>Ascomycota</taxon>
        <taxon>Pezizomycotina</taxon>
        <taxon>Sordariomycetes</taxon>
        <taxon>Hypocreomycetidae</taxon>
        <taxon>Glomerellales</taxon>
        <taxon>Glomerellaceae</taxon>
        <taxon>Colletotrichum</taxon>
        <taxon>Colletotrichum gloeosporioides species complex</taxon>
    </lineage>
</organism>
<dbReference type="EMBL" id="KB020478">
    <property type="protein sequence ID" value="ELA37352.1"/>
    <property type="molecule type" value="Genomic_DNA"/>
</dbReference>
<dbReference type="GO" id="GO:0005634">
    <property type="term" value="C:nucleus"/>
    <property type="evidence" value="ECO:0007669"/>
    <property type="project" value="TreeGrafter"/>
</dbReference>
<feature type="compositionally biased region" description="Polar residues" evidence="6">
    <location>
        <begin position="11"/>
        <end position="49"/>
    </location>
</feature>
<evidence type="ECO:0000256" key="3">
    <source>
        <dbReference type="ARBA" id="ARBA00022771"/>
    </source>
</evidence>
<evidence type="ECO:0000256" key="4">
    <source>
        <dbReference type="ARBA" id="ARBA00022833"/>
    </source>
</evidence>
<evidence type="ECO:0000256" key="5">
    <source>
        <dbReference type="PROSITE-ProRule" id="PRU00042"/>
    </source>
</evidence>
<dbReference type="SMART" id="SM00355">
    <property type="entry name" value="ZnF_C2H2"/>
    <property type="match status" value="2"/>
</dbReference>
<keyword evidence="2" id="KW-0677">Repeat</keyword>
<feature type="region of interest" description="Disordered" evidence="6">
    <location>
        <begin position="1"/>
        <end position="99"/>
    </location>
</feature>
<dbReference type="InterPro" id="IPR050688">
    <property type="entry name" value="Zinc_finger/UBP_domain"/>
</dbReference>
<keyword evidence="3 5" id="KW-0863">Zinc-finger</keyword>
<accession>L2GFH0</accession>
<sequence length="443" mass="47085">MSRPDDAPQAPTASMEASTKEPQTVSIPQPNNAPAENAEISPQSATSVASIAGALVTASPGPMEVDHKTNEQPQQQQQSQPQLQATPQPPHPATAQEDKITRIAILPRVASSRGHDARTAGARQEKPYICQECSMRFRRLHDLKRHSKLHTGEKPHVCPKCDRKFARGDALARHSKGAGGCAMGSFAETDDMDGPSMADGDDSMAGVVYGNEEDMTEEERRLSLPSIKAQHVAGQGNMEGYAPHSRTYPPAGPRPGTTGGLYPPNVDRGASSTNTSPSMPNSIAGGHTPNTSVSSMPVSGGSIYSQSGMTESPKPLSPGTAHDTANIARQRSPSLTQQFQQQQFGRRPSERNTSPVFAAPAGAHPRGAGSGTENGNNMFATDPGLWAYVQNLEEKVKQLSDKITAFEKADTAKQAQIGLLTSEVTGLKKQLEAREAETTEVKA</sequence>
<dbReference type="GO" id="GO:0000981">
    <property type="term" value="F:DNA-binding transcription factor activity, RNA polymerase II-specific"/>
    <property type="evidence" value="ECO:0007669"/>
    <property type="project" value="UniProtKB-ARBA"/>
</dbReference>
<dbReference type="HOGENOM" id="CLU_013258_2_0_1"/>
<dbReference type="Pfam" id="PF00096">
    <property type="entry name" value="zf-C2H2"/>
    <property type="match status" value="1"/>
</dbReference>
<dbReference type="InterPro" id="IPR013087">
    <property type="entry name" value="Znf_C2H2_type"/>
</dbReference>
<dbReference type="PANTHER" id="PTHR24403:SF67">
    <property type="entry name" value="FI01116P-RELATED"/>
    <property type="match status" value="1"/>
</dbReference>
<feature type="compositionally biased region" description="Low complexity" evidence="6">
    <location>
        <begin position="72"/>
        <end position="86"/>
    </location>
</feature>
<dbReference type="PROSITE" id="PS00028">
    <property type="entry name" value="ZINC_FINGER_C2H2_1"/>
    <property type="match status" value="1"/>
</dbReference>
<feature type="compositionally biased region" description="Polar residues" evidence="6">
    <location>
        <begin position="327"/>
        <end position="336"/>
    </location>
</feature>
<evidence type="ECO:0000256" key="1">
    <source>
        <dbReference type="ARBA" id="ARBA00022723"/>
    </source>
</evidence>
<proteinExistence type="predicted"/>
<dbReference type="AlphaFoldDB" id="L2GFH0"/>
<dbReference type="Gene3D" id="3.30.160.60">
    <property type="entry name" value="Classic Zinc Finger"/>
    <property type="match status" value="2"/>
</dbReference>
<dbReference type="STRING" id="1213859.L2GFH0"/>
<feature type="compositionally biased region" description="Low complexity" evidence="6">
    <location>
        <begin position="358"/>
        <end position="367"/>
    </location>
</feature>
<keyword evidence="4" id="KW-0862">Zinc</keyword>
<keyword evidence="1" id="KW-0479">Metal-binding</keyword>
<evidence type="ECO:0000313" key="8">
    <source>
        <dbReference type="EMBL" id="ELA37352.1"/>
    </source>
</evidence>
<dbReference type="GO" id="GO:0008270">
    <property type="term" value="F:zinc ion binding"/>
    <property type="evidence" value="ECO:0007669"/>
    <property type="project" value="UniProtKB-KW"/>
</dbReference>
<protein>
    <submittedName>
        <fullName evidence="8">C2H2 zinc finger protein</fullName>
    </submittedName>
</protein>
<dbReference type="GO" id="GO:0045944">
    <property type="term" value="P:positive regulation of transcription by RNA polymerase II"/>
    <property type="evidence" value="ECO:0007669"/>
    <property type="project" value="TreeGrafter"/>
</dbReference>
<dbReference type="PROSITE" id="PS50157">
    <property type="entry name" value="ZINC_FINGER_C2H2_2"/>
    <property type="match status" value="1"/>
</dbReference>
<dbReference type="InterPro" id="IPR036236">
    <property type="entry name" value="Znf_C2H2_sf"/>
</dbReference>
<feature type="compositionally biased region" description="Polar residues" evidence="6">
    <location>
        <begin position="288"/>
        <end position="310"/>
    </location>
</feature>
<dbReference type="PANTHER" id="PTHR24403">
    <property type="entry name" value="ZINC FINGER PROTEIN"/>
    <property type="match status" value="1"/>
</dbReference>